<protein>
    <submittedName>
        <fullName evidence="3">START domain-containing protein</fullName>
    </submittedName>
</protein>
<proteinExistence type="predicted"/>
<evidence type="ECO:0000256" key="1">
    <source>
        <dbReference type="SAM" id="SignalP"/>
    </source>
</evidence>
<name>A0A4R1XSP8_ACICA</name>
<comment type="caution">
    <text evidence="3">The sequence shown here is derived from an EMBL/GenBank/DDBJ whole genome shotgun (WGS) entry which is preliminary data.</text>
</comment>
<evidence type="ECO:0000313" key="3">
    <source>
        <dbReference type="EMBL" id="TCM65105.1"/>
    </source>
</evidence>
<dbReference type="PROSITE" id="PS50848">
    <property type="entry name" value="START"/>
    <property type="match status" value="1"/>
</dbReference>
<dbReference type="GO" id="GO:0008289">
    <property type="term" value="F:lipid binding"/>
    <property type="evidence" value="ECO:0007669"/>
    <property type="project" value="InterPro"/>
</dbReference>
<feature type="signal peptide" evidence="1">
    <location>
        <begin position="1"/>
        <end position="21"/>
    </location>
</feature>
<dbReference type="SUPFAM" id="SSF55961">
    <property type="entry name" value="Bet v1-like"/>
    <property type="match status" value="1"/>
</dbReference>
<dbReference type="PANTHER" id="PTHR19308:SF14">
    <property type="entry name" value="START DOMAIN-CONTAINING PROTEIN"/>
    <property type="match status" value="1"/>
</dbReference>
<evidence type="ECO:0000259" key="2">
    <source>
        <dbReference type="PROSITE" id="PS50848"/>
    </source>
</evidence>
<dbReference type="PIRSF" id="PIRSF039033">
    <property type="entry name" value="START_dom"/>
    <property type="match status" value="1"/>
</dbReference>
<dbReference type="PANTHER" id="PTHR19308">
    <property type="entry name" value="PHOSPHATIDYLCHOLINE TRANSFER PROTEIN"/>
    <property type="match status" value="1"/>
</dbReference>
<feature type="chain" id="PRO_5020221313" evidence="1">
    <location>
        <begin position="22"/>
        <end position="216"/>
    </location>
</feature>
<gene>
    <name evidence="3" type="ORF">EC844_11668</name>
</gene>
<dbReference type="OrthoDB" id="5734556at2"/>
<dbReference type="GO" id="GO:0005737">
    <property type="term" value="C:cytoplasm"/>
    <property type="evidence" value="ECO:0007669"/>
    <property type="project" value="UniProtKB-ARBA"/>
</dbReference>
<reference evidence="3 4" key="1">
    <citation type="submission" date="2019-03" db="EMBL/GenBank/DDBJ databases">
        <title>Genomic analyses of the natural microbiome of Caenorhabditis elegans.</title>
        <authorList>
            <person name="Samuel B."/>
        </authorList>
    </citation>
    <scope>NUCLEOTIDE SEQUENCE [LARGE SCALE GENOMIC DNA]</scope>
    <source>
        <strain evidence="3 4">JUb89</strain>
    </source>
</reference>
<feature type="domain" description="START" evidence="2">
    <location>
        <begin position="51"/>
        <end position="207"/>
    </location>
</feature>
<dbReference type="Pfam" id="PF01852">
    <property type="entry name" value="START"/>
    <property type="match status" value="1"/>
</dbReference>
<keyword evidence="1" id="KW-0732">Signal</keyword>
<dbReference type="InterPro" id="IPR028347">
    <property type="entry name" value="START_dom_prot"/>
</dbReference>
<dbReference type="InterPro" id="IPR023393">
    <property type="entry name" value="START-like_dom_sf"/>
</dbReference>
<keyword evidence="4" id="KW-1185">Reference proteome</keyword>
<evidence type="ECO:0000313" key="4">
    <source>
        <dbReference type="Proteomes" id="UP000294963"/>
    </source>
</evidence>
<dbReference type="AlphaFoldDB" id="A0A4R1XSP8"/>
<organism evidence="3 4">
    <name type="scientific">Acinetobacter calcoaceticus</name>
    <dbReference type="NCBI Taxonomy" id="471"/>
    <lineage>
        <taxon>Bacteria</taxon>
        <taxon>Pseudomonadati</taxon>
        <taxon>Pseudomonadota</taxon>
        <taxon>Gammaproteobacteria</taxon>
        <taxon>Moraxellales</taxon>
        <taxon>Moraxellaceae</taxon>
        <taxon>Acinetobacter</taxon>
        <taxon>Acinetobacter calcoaceticus/baumannii complex</taxon>
    </lineage>
</organism>
<sequence>MKKIMFGVACISASLCLQTHAAVANNGKLSLNKNNIKVWTFPNPNSPNLTYKAETTLNVPIERAVALVLDVQRTAQWAPHVSKVEVLSRNDQKGEFSIYMVLDFPFPLQDRDLIVAGKVTKDSQGVIRIQNRAIAQGKALDSSYVRLKQYQGDWVFQKIDANNVKVMMSGFANPEGSIPTSVANMFVEQQPYQTLQKMKTELAKNPTLPALPAAIR</sequence>
<accession>A0A4R1XSP8</accession>
<dbReference type="Proteomes" id="UP000294963">
    <property type="component" value="Unassembled WGS sequence"/>
</dbReference>
<dbReference type="Gene3D" id="3.30.530.20">
    <property type="match status" value="1"/>
</dbReference>
<dbReference type="InterPro" id="IPR051213">
    <property type="entry name" value="START_lipid_transfer"/>
</dbReference>
<dbReference type="EMBL" id="SLVJ01000016">
    <property type="protein sequence ID" value="TCM65105.1"/>
    <property type="molecule type" value="Genomic_DNA"/>
</dbReference>
<dbReference type="InterPro" id="IPR002913">
    <property type="entry name" value="START_lipid-bd_dom"/>
</dbReference>